<name>A0A4S1CCJ5_9BACT</name>
<dbReference type="Proteomes" id="UP000306416">
    <property type="component" value="Unassembled WGS sequence"/>
</dbReference>
<evidence type="ECO:0000256" key="1">
    <source>
        <dbReference type="SAM" id="MobiDB-lite"/>
    </source>
</evidence>
<dbReference type="AlphaFoldDB" id="A0A4S1CCJ5"/>
<dbReference type="EMBL" id="SRSC01000004">
    <property type="protein sequence ID" value="TGU70903.1"/>
    <property type="molecule type" value="Genomic_DNA"/>
</dbReference>
<reference evidence="2 3" key="1">
    <citation type="submission" date="2019-04" db="EMBL/GenBank/DDBJ databases">
        <title>Geobacter oryzae sp. nov., ferric-reducing bacteria isolated from paddy soil.</title>
        <authorList>
            <person name="Xu Z."/>
            <person name="Masuda Y."/>
            <person name="Itoh H."/>
            <person name="Senoo K."/>
        </authorList>
    </citation>
    <scope>NUCLEOTIDE SEQUENCE [LARGE SCALE GENOMIC DNA]</scope>
    <source>
        <strain evidence="2 3">Red111</strain>
    </source>
</reference>
<feature type="region of interest" description="Disordered" evidence="1">
    <location>
        <begin position="36"/>
        <end position="78"/>
    </location>
</feature>
<proteinExistence type="predicted"/>
<evidence type="ECO:0000313" key="3">
    <source>
        <dbReference type="Proteomes" id="UP000306416"/>
    </source>
</evidence>
<dbReference type="RefSeq" id="WP_135872338.1">
    <property type="nucleotide sequence ID" value="NZ_SRSC01000004.1"/>
</dbReference>
<organism evidence="2 3">
    <name type="scientific">Geomonas terrae</name>
    <dbReference type="NCBI Taxonomy" id="2562681"/>
    <lineage>
        <taxon>Bacteria</taxon>
        <taxon>Pseudomonadati</taxon>
        <taxon>Thermodesulfobacteriota</taxon>
        <taxon>Desulfuromonadia</taxon>
        <taxon>Geobacterales</taxon>
        <taxon>Geobacteraceae</taxon>
        <taxon>Geomonas</taxon>
    </lineage>
</organism>
<gene>
    <name evidence="2" type="primary">ccoS</name>
    <name evidence="2" type="ORF">E4633_18125</name>
</gene>
<keyword evidence="3" id="KW-1185">Reference proteome</keyword>
<dbReference type="NCBIfam" id="TIGR00847">
    <property type="entry name" value="ccoS"/>
    <property type="match status" value="1"/>
</dbReference>
<comment type="caution">
    <text evidence="2">The sequence shown here is derived from an EMBL/GenBank/DDBJ whole genome shotgun (WGS) entry which is preliminary data.</text>
</comment>
<accession>A0A4S1CCJ5</accession>
<protein>
    <submittedName>
        <fullName evidence="2">Cbb3-type cytochrome oxidase assembly protein CcoS</fullName>
    </submittedName>
</protein>
<sequence>MTSSLIALILLSFCLGCGCWLFFLWGVHRGEFNDMERPKHRMLDDETPLPDRERTGAAEPPSDGRDDNASAHDPQSRQ</sequence>
<dbReference type="InterPro" id="IPR004714">
    <property type="entry name" value="Cyt_oxidase_maturation_cbb3"/>
</dbReference>
<dbReference type="Pfam" id="PF03597">
    <property type="entry name" value="FixS"/>
    <property type="match status" value="1"/>
</dbReference>
<evidence type="ECO:0000313" key="2">
    <source>
        <dbReference type="EMBL" id="TGU70903.1"/>
    </source>
</evidence>